<dbReference type="Proteomes" id="UP000199012">
    <property type="component" value="Unassembled WGS sequence"/>
</dbReference>
<evidence type="ECO:0000313" key="3">
    <source>
        <dbReference type="Proteomes" id="UP000199012"/>
    </source>
</evidence>
<feature type="region of interest" description="Disordered" evidence="1">
    <location>
        <begin position="276"/>
        <end position="295"/>
    </location>
</feature>
<sequence>MQSAVDPATGRTWSAELYARTAPAHRPVTLECDGAGADGPCRAVTFFRRASVDGRRPCFFSRDHVTDCTSGSIATDDADAGPARPTAAIASRVRWVAINLDPPAPSRGPDGRRRTTEDPSQPSAPRHDVTAGTSTSEATLRPRLRAVLATLQGDGYPPGAVVRLDGFPQLPVERFFVRLEHVDAAAMSGLSRGYYGHVRSVRVDPDDGSWLVRAHDSDISVVVSARALSGSRLSGTDPATLVDGPLLALGHPRPSQRSPGRFYVKVADPTLLEIQAPARPGAGAGATTAPASPRV</sequence>
<name>A0A1I1AVX3_9CELL</name>
<proteinExistence type="predicted"/>
<gene>
    <name evidence="2" type="ORF">SAMN05421867_12161</name>
</gene>
<dbReference type="RefSeq" id="WP_090034963.1">
    <property type="nucleotide sequence ID" value="NZ_BONM01000014.1"/>
</dbReference>
<evidence type="ECO:0000256" key="1">
    <source>
        <dbReference type="SAM" id="MobiDB-lite"/>
    </source>
</evidence>
<dbReference type="AlphaFoldDB" id="A0A1I1AVX3"/>
<dbReference type="EMBL" id="FOKA01000021">
    <property type="protein sequence ID" value="SFB40490.1"/>
    <property type="molecule type" value="Genomic_DNA"/>
</dbReference>
<reference evidence="2 3" key="1">
    <citation type="submission" date="2016-10" db="EMBL/GenBank/DDBJ databases">
        <authorList>
            <person name="de Groot N.N."/>
        </authorList>
    </citation>
    <scope>NUCLEOTIDE SEQUENCE [LARGE SCALE GENOMIC DNA]</scope>
    <source>
        <strain evidence="2 3">CGMCC 4.6945</strain>
    </source>
</reference>
<keyword evidence="3" id="KW-1185">Reference proteome</keyword>
<feature type="region of interest" description="Disordered" evidence="1">
    <location>
        <begin position="99"/>
        <end position="137"/>
    </location>
</feature>
<dbReference type="STRING" id="988821.SAMN05421867_12161"/>
<accession>A0A1I1AVX3</accession>
<evidence type="ECO:0000313" key="2">
    <source>
        <dbReference type="EMBL" id="SFB40490.1"/>
    </source>
</evidence>
<dbReference type="OrthoDB" id="3275594at2"/>
<protein>
    <submittedName>
        <fullName evidence="2">Uncharacterized protein</fullName>
    </submittedName>
</protein>
<organism evidence="2 3">
    <name type="scientific">Cellulomonas marina</name>
    <dbReference type="NCBI Taxonomy" id="988821"/>
    <lineage>
        <taxon>Bacteria</taxon>
        <taxon>Bacillati</taxon>
        <taxon>Actinomycetota</taxon>
        <taxon>Actinomycetes</taxon>
        <taxon>Micrococcales</taxon>
        <taxon>Cellulomonadaceae</taxon>
        <taxon>Cellulomonas</taxon>
    </lineage>
</organism>